<comment type="subcellular location">
    <subcellularLocation>
        <location evidence="1">Cell membrane</location>
        <topology evidence="1">Multi-pass membrane protein</topology>
    </subcellularLocation>
</comment>
<evidence type="ECO:0000256" key="3">
    <source>
        <dbReference type="ARBA" id="ARBA00022692"/>
    </source>
</evidence>
<feature type="transmembrane region" description="Helical" evidence="6">
    <location>
        <begin position="110"/>
        <end position="129"/>
    </location>
</feature>
<feature type="transmembrane region" description="Helical" evidence="6">
    <location>
        <begin position="178"/>
        <end position="196"/>
    </location>
</feature>
<dbReference type="AlphaFoldDB" id="A0A6M8E9R1"/>
<evidence type="ECO:0000256" key="4">
    <source>
        <dbReference type="ARBA" id="ARBA00022989"/>
    </source>
</evidence>
<feature type="transmembrane region" description="Helical" evidence="6">
    <location>
        <begin position="12"/>
        <end position="32"/>
    </location>
</feature>
<protein>
    <submittedName>
        <fullName evidence="8">Membrane-anchored protein, YitT family (DUF161, DUF2179 domains)</fullName>
    </submittedName>
</protein>
<dbReference type="GO" id="GO:0005886">
    <property type="term" value="C:plasma membrane"/>
    <property type="evidence" value="ECO:0007669"/>
    <property type="project" value="UniProtKB-SubCell"/>
</dbReference>
<feature type="transmembrane region" description="Helical" evidence="6">
    <location>
        <begin position="153"/>
        <end position="172"/>
    </location>
</feature>
<dbReference type="InterPro" id="IPR019264">
    <property type="entry name" value="DUF2179"/>
</dbReference>
<dbReference type="PANTHER" id="PTHR33545">
    <property type="entry name" value="UPF0750 MEMBRANE PROTEIN YITT-RELATED"/>
    <property type="match status" value="1"/>
</dbReference>
<gene>
    <name evidence="8" type="ORF">AACT_0799</name>
</gene>
<keyword evidence="5 6" id="KW-0472">Membrane</keyword>
<evidence type="ECO:0000256" key="5">
    <source>
        <dbReference type="ARBA" id="ARBA00023136"/>
    </source>
</evidence>
<name>A0A6M8E9R1_9BACT</name>
<dbReference type="InterPro" id="IPR003740">
    <property type="entry name" value="YitT"/>
</dbReference>
<evidence type="ECO:0000256" key="1">
    <source>
        <dbReference type="ARBA" id="ARBA00004651"/>
    </source>
</evidence>
<feature type="transmembrane region" description="Helical" evidence="6">
    <location>
        <begin position="79"/>
        <end position="98"/>
    </location>
</feature>
<reference evidence="8 9" key="1">
    <citation type="submission" date="2019-08" db="EMBL/GenBank/DDBJ databases">
        <title>Complete genome sequence of Arcobacter acticola.</title>
        <authorList>
            <person name="Miller W."/>
        </authorList>
    </citation>
    <scope>NUCLEOTIDE SEQUENCE [LARGE SCALE GENOMIC DNA]</scope>
    <source>
        <strain evidence="8 9">KCTC 52212</strain>
    </source>
</reference>
<dbReference type="Proteomes" id="UP000503483">
    <property type="component" value="Chromosome"/>
</dbReference>
<evidence type="ECO:0000256" key="6">
    <source>
        <dbReference type="SAM" id="Phobius"/>
    </source>
</evidence>
<feature type="domain" description="DUF2179" evidence="7">
    <location>
        <begin position="228"/>
        <end position="279"/>
    </location>
</feature>
<evidence type="ECO:0000313" key="9">
    <source>
        <dbReference type="Proteomes" id="UP000503483"/>
    </source>
</evidence>
<keyword evidence="4 6" id="KW-1133">Transmembrane helix</keyword>
<dbReference type="Pfam" id="PF02588">
    <property type="entry name" value="YitT_membrane"/>
    <property type="match status" value="1"/>
</dbReference>
<proteinExistence type="predicted"/>
<keyword evidence="3 6" id="KW-0812">Transmembrane</keyword>
<evidence type="ECO:0000259" key="7">
    <source>
        <dbReference type="Pfam" id="PF10035"/>
    </source>
</evidence>
<dbReference type="InterPro" id="IPR051461">
    <property type="entry name" value="UPF0750_membrane"/>
</dbReference>
<keyword evidence="9" id="KW-1185">Reference proteome</keyword>
<dbReference type="PIRSF" id="PIRSF006483">
    <property type="entry name" value="Membrane_protein_YitT"/>
    <property type="match status" value="1"/>
</dbReference>
<sequence>MNTFFTKDELINYVFIISGSIILSLALVGFFLPNNIITGGTAGLALLLHFITPLTIGSLIALINLPLLIIGNKYLGKMFTIRTIITIILISLFIDLFSQIIKIETFIQDTILGAIFGGIFVGLGLSLVIKGNSSAGGSTIIAKIISSKTEIKAGQVILVIDIIIILSALFIFEDRTKILWSVISIYITAKMIDYILTGSLNKKVVYLVTQKTDELKQLITQELGPEGTILKGEGLFENQEKKMILIVVEVTKLQRLRQIVRQSDPDAFLIITEASEMLGRGN</sequence>
<dbReference type="RefSeq" id="WP_172125181.1">
    <property type="nucleotide sequence ID" value="NZ_CP042652.1"/>
</dbReference>
<dbReference type="Pfam" id="PF10035">
    <property type="entry name" value="DUF2179"/>
    <property type="match status" value="1"/>
</dbReference>
<dbReference type="EMBL" id="CP042652">
    <property type="protein sequence ID" value="QKE27993.1"/>
    <property type="molecule type" value="Genomic_DNA"/>
</dbReference>
<feature type="transmembrane region" description="Helical" evidence="6">
    <location>
        <begin position="44"/>
        <end position="67"/>
    </location>
</feature>
<dbReference type="PANTHER" id="PTHR33545:SF5">
    <property type="entry name" value="UPF0750 MEMBRANE PROTEIN YITT"/>
    <property type="match status" value="1"/>
</dbReference>
<accession>A0A6M8E9R1</accession>
<dbReference type="KEGG" id="paco:AACT_0799"/>
<dbReference type="CDD" id="cd16380">
    <property type="entry name" value="YitT_C"/>
    <property type="match status" value="1"/>
</dbReference>
<evidence type="ECO:0000313" key="8">
    <source>
        <dbReference type="EMBL" id="QKE27993.1"/>
    </source>
</evidence>
<dbReference type="Gene3D" id="3.30.70.120">
    <property type="match status" value="1"/>
</dbReference>
<evidence type="ECO:0000256" key="2">
    <source>
        <dbReference type="ARBA" id="ARBA00022475"/>
    </source>
</evidence>
<dbReference type="InterPro" id="IPR015867">
    <property type="entry name" value="N-reg_PII/ATP_PRibTrfase_C"/>
</dbReference>
<keyword evidence="2" id="KW-1003">Cell membrane</keyword>
<organism evidence="8 9">
    <name type="scientific">Arcobacter acticola</name>
    <dbReference type="NCBI Taxonomy" id="1849015"/>
    <lineage>
        <taxon>Bacteria</taxon>
        <taxon>Pseudomonadati</taxon>
        <taxon>Campylobacterota</taxon>
        <taxon>Epsilonproteobacteria</taxon>
        <taxon>Campylobacterales</taxon>
        <taxon>Arcobacteraceae</taxon>
        <taxon>Arcobacter</taxon>
    </lineage>
</organism>